<gene>
    <name evidence="4" type="ORF">PFISCL1PPCAC_2595</name>
</gene>
<name>A0AAV5UX30_9BILA</name>
<dbReference type="AlphaFoldDB" id="A0AAV5UX30"/>
<sequence>TLTMTSTYDIDPKLSALSTDAHGELKQKYMANIPNAKAWKDFIWPGTVVNTDHLASLKDAEFGPDDVVLISYPRSGTTWTSEVLSGIVHEGDTELIKTIPFQDRVLWLELDPSLVAPIAKTTLQKKRVYYIHLDLRFLPISVREGKCKVIYVARNPKDQAVSYYHFHRSVAFFGFKDLNWKDYLKYFVSGVICCGSWFEHVLGYWKLAKNNSNVKFIRYEDMKRNLVDEVKALED</sequence>
<feature type="non-terminal residue" evidence="4">
    <location>
        <position position="235"/>
    </location>
</feature>
<dbReference type="EMBL" id="BTSY01000001">
    <property type="protein sequence ID" value="GMT11298.1"/>
    <property type="molecule type" value="Genomic_DNA"/>
</dbReference>
<feature type="non-terminal residue" evidence="4">
    <location>
        <position position="1"/>
    </location>
</feature>
<protein>
    <recommendedName>
        <fullName evidence="3">Sulfotransferase domain-containing protein</fullName>
    </recommendedName>
</protein>
<dbReference type="InterPro" id="IPR000863">
    <property type="entry name" value="Sulfotransferase_dom"/>
</dbReference>
<evidence type="ECO:0000259" key="3">
    <source>
        <dbReference type="Pfam" id="PF00685"/>
    </source>
</evidence>
<comment type="similarity">
    <text evidence="1">Belongs to the sulfotransferase 1 family.</text>
</comment>
<accession>A0AAV5UX30</accession>
<evidence type="ECO:0000313" key="4">
    <source>
        <dbReference type="EMBL" id="GMT11298.1"/>
    </source>
</evidence>
<dbReference type="Pfam" id="PF00685">
    <property type="entry name" value="Sulfotransfer_1"/>
    <property type="match status" value="1"/>
</dbReference>
<dbReference type="PANTHER" id="PTHR11783">
    <property type="entry name" value="SULFOTRANSFERASE SULT"/>
    <property type="match status" value="1"/>
</dbReference>
<dbReference type="GO" id="GO:0008146">
    <property type="term" value="F:sulfotransferase activity"/>
    <property type="evidence" value="ECO:0007669"/>
    <property type="project" value="InterPro"/>
</dbReference>
<keyword evidence="5" id="KW-1185">Reference proteome</keyword>
<dbReference type="Gene3D" id="3.40.50.300">
    <property type="entry name" value="P-loop containing nucleotide triphosphate hydrolases"/>
    <property type="match status" value="1"/>
</dbReference>
<dbReference type="SUPFAM" id="SSF52540">
    <property type="entry name" value="P-loop containing nucleoside triphosphate hydrolases"/>
    <property type="match status" value="1"/>
</dbReference>
<keyword evidence="2" id="KW-0808">Transferase</keyword>
<organism evidence="4 5">
    <name type="scientific">Pristionchus fissidentatus</name>
    <dbReference type="NCBI Taxonomy" id="1538716"/>
    <lineage>
        <taxon>Eukaryota</taxon>
        <taxon>Metazoa</taxon>
        <taxon>Ecdysozoa</taxon>
        <taxon>Nematoda</taxon>
        <taxon>Chromadorea</taxon>
        <taxon>Rhabditida</taxon>
        <taxon>Rhabditina</taxon>
        <taxon>Diplogasteromorpha</taxon>
        <taxon>Diplogasteroidea</taxon>
        <taxon>Neodiplogasteridae</taxon>
        <taxon>Pristionchus</taxon>
    </lineage>
</organism>
<evidence type="ECO:0000313" key="5">
    <source>
        <dbReference type="Proteomes" id="UP001432322"/>
    </source>
</evidence>
<reference evidence="4" key="1">
    <citation type="submission" date="2023-10" db="EMBL/GenBank/DDBJ databases">
        <title>Genome assembly of Pristionchus species.</title>
        <authorList>
            <person name="Yoshida K."/>
            <person name="Sommer R.J."/>
        </authorList>
    </citation>
    <scope>NUCLEOTIDE SEQUENCE</scope>
    <source>
        <strain evidence="4">RS5133</strain>
    </source>
</reference>
<dbReference type="Proteomes" id="UP001432322">
    <property type="component" value="Unassembled WGS sequence"/>
</dbReference>
<evidence type="ECO:0000256" key="1">
    <source>
        <dbReference type="ARBA" id="ARBA00005771"/>
    </source>
</evidence>
<proteinExistence type="inferred from homology"/>
<comment type="caution">
    <text evidence="4">The sequence shown here is derived from an EMBL/GenBank/DDBJ whole genome shotgun (WGS) entry which is preliminary data.</text>
</comment>
<evidence type="ECO:0000256" key="2">
    <source>
        <dbReference type="ARBA" id="ARBA00022679"/>
    </source>
</evidence>
<dbReference type="InterPro" id="IPR027417">
    <property type="entry name" value="P-loop_NTPase"/>
</dbReference>
<feature type="domain" description="Sulfotransferase" evidence="3">
    <location>
        <begin position="64"/>
        <end position="233"/>
    </location>
</feature>